<dbReference type="PRINTS" id="PR00951">
    <property type="entry name" value="FLGBIOSNFLIP"/>
</dbReference>
<evidence type="ECO:0000256" key="6">
    <source>
        <dbReference type="ARBA" id="ARBA00022795"/>
    </source>
</evidence>
<evidence type="ECO:0000256" key="8">
    <source>
        <dbReference type="ARBA" id="ARBA00022989"/>
    </source>
</evidence>
<evidence type="ECO:0000256" key="2">
    <source>
        <dbReference type="ARBA" id="ARBA00021714"/>
    </source>
</evidence>
<dbReference type="GO" id="GO:0009306">
    <property type="term" value="P:protein secretion"/>
    <property type="evidence" value="ECO:0007669"/>
    <property type="project" value="UniProtKB-UniRule"/>
</dbReference>
<keyword evidence="7 12" id="KW-0653">Protein transport</keyword>
<keyword evidence="5 12" id="KW-0812">Transmembrane</keyword>
<dbReference type="PANTHER" id="PTHR30587">
    <property type="entry name" value="FLAGELLAR BIOSYNTHETIC PROTEIN FLIP"/>
    <property type="match status" value="1"/>
</dbReference>
<keyword evidence="3 12" id="KW-0813">Transport</keyword>
<protein>
    <recommendedName>
        <fullName evidence="2 12">Flagellar biosynthetic protein FliP</fullName>
    </recommendedName>
</protein>
<keyword evidence="6 12" id="KW-1005">Bacterial flagellum biogenesis</keyword>
<dbReference type="InterPro" id="IPR005837">
    <property type="entry name" value="FliP"/>
</dbReference>
<dbReference type="NCBIfam" id="TIGR01103">
    <property type="entry name" value="fliP"/>
    <property type="match status" value="1"/>
</dbReference>
<dbReference type="Proteomes" id="UP000006437">
    <property type="component" value="Unassembled WGS sequence"/>
</dbReference>
<evidence type="ECO:0000256" key="5">
    <source>
        <dbReference type="ARBA" id="ARBA00022692"/>
    </source>
</evidence>
<gene>
    <name evidence="12" type="primary">fliP</name>
    <name evidence="13" type="ORF">HMPREF9629_01153</name>
</gene>
<dbReference type="AlphaFoldDB" id="G9WYA2"/>
<reference evidence="13 14" key="1">
    <citation type="submission" date="2011-08" db="EMBL/GenBank/DDBJ databases">
        <title>The Genome Sequence of Eubacteriaceae bacterium ACC19a.</title>
        <authorList>
            <consortium name="The Broad Institute Genome Sequencing Platform"/>
            <person name="Earl A."/>
            <person name="Ward D."/>
            <person name="Feldgarden M."/>
            <person name="Gevers D."/>
            <person name="Sizova M."/>
            <person name="Hazen A."/>
            <person name="Epstein S."/>
            <person name="Young S.K."/>
            <person name="Zeng Q."/>
            <person name="Gargeya S."/>
            <person name="Fitzgerald M."/>
            <person name="Haas B."/>
            <person name="Abouelleil A."/>
            <person name="Alvarado L."/>
            <person name="Arachchi H.M."/>
            <person name="Berlin A."/>
            <person name="Brown A."/>
            <person name="Chapman S.B."/>
            <person name="Chen Z."/>
            <person name="Dunbar C."/>
            <person name="Freedman E."/>
            <person name="Gearin G."/>
            <person name="Gellesch M."/>
            <person name="Goldberg J."/>
            <person name="Griggs A."/>
            <person name="Gujja S."/>
            <person name="Heiman D."/>
            <person name="Howarth C."/>
            <person name="Larson L."/>
            <person name="Lui A."/>
            <person name="MacDonald P.J.P."/>
            <person name="Montmayeur A."/>
            <person name="Murphy C."/>
            <person name="Neiman D."/>
            <person name="Pearson M."/>
            <person name="Priest M."/>
            <person name="Roberts A."/>
            <person name="Saif S."/>
            <person name="Shea T."/>
            <person name="Shenoy N."/>
            <person name="Sisk P."/>
            <person name="Stolte C."/>
            <person name="Sykes S."/>
            <person name="Wortman J."/>
            <person name="Nusbaum C."/>
            <person name="Birren B."/>
        </authorList>
    </citation>
    <scope>NUCLEOTIDE SEQUENCE [LARGE SCALE GENOMIC DNA]</scope>
    <source>
        <strain evidence="13 14">ACC19a</strain>
    </source>
</reference>
<feature type="transmembrane region" description="Helical" evidence="12">
    <location>
        <begin position="207"/>
        <end position="231"/>
    </location>
</feature>
<feature type="transmembrane region" description="Helical" evidence="12">
    <location>
        <begin position="243"/>
        <end position="263"/>
    </location>
</feature>
<evidence type="ECO:0000256" key="3">
    <source>
        <dbReference type="ARBA" id="ARBA00022448"/>
    </source>
</evidence>
<comment type="function">
    <text evidence="12">Plays a role in the flagellum-specific transport system.</text>
</comment>
<evidence type="ECO:0000256" key="12">
    <source>
        <dbReference type="RuleBase" id="RU362069"/>
    </source>
</evidence>
<dbReference type="PROSITE" id="PS01061">
    <property type="entry name" value="FLIP_2"/>
    <property type="match status" value="1"/>
</dbReference>
<accession>G9WYA2</accession>
<evidence type="ECO:0000256" key="1">
    <source>
        <dbReference type="ARBA" id="ARBA00006257"/>
    </source>
</evidence>
<evidence type="ECO:0000256" key="7">
    <source>
        <dbReference type="ARBA" id="ARBA00022927"/>
    </source>
</evidence>
<dbReference type="RefSeq" id="WP_009525388.1">
    <property type="nucleotide sequence ID" value="NZ_JH414551.1"/>
</dbReference>
<sequence>MISKNLLRKIVLIFVFLIGAICFFDEVSYAQSVTAPAIPSISVNFNAGNNSQNMSEPVELLLIFTVLSLLPSIIIMMTSFTRIAVILSFLKQAIGAQQSIPTQSMIGLALFLTFFIMAPVGNEAYQNGLKPYFDKSITQEQAVVNIMSPVREFMFKQTRETDVKLFLELSKDESLKNDNVTLEKIPNSVLIPSFIISELKTGFQIGFILFIPFIIIDMVVSSTLMSMGMMMLPPMMISMPFKILLFVLVDGWDLVIRSIVMGFK</sequence>
<evidence type="ECO:0000256" key="4">
    <source>
        <dbReference type="ARBA" id="ARBA00022475"/>
    </source>
</evidence>
<dbReference type="GO" id="GO:0044781">
    <property type="term" value="P:bacterial-type flagellum organization"/>
    <property type="evidence" value="ECO:0007669"/>
    <property type="project" value="UniProtKB-UniRule"/>
</dbReference>
<comment type="caution">
    <text evidence="13">The sequence shown here is derived from an EMBL/GenBank/DDBJ whole genome shotgun (WGS) entry which is preliminary data.</text>
</comment>
<proteinExistence type="inferred from homology"/>
<comment type="similarity">
    <text evidence="1 12">Belongs to the FliP/MopC/SpaP family.</text>
</comment>
<evidence type="ECO:0000313" key="14">
    <source>
        <dbReference type="Proteomes" id="UP000006437"/>
    </source>
</evidence>
<dbReference type="GO" id="GO:0009425">
    <property type="term" value="C:bacterial-type flagellum basal body"/>
    <property type="evidence" value="ECO:0007669"/>
    <property type="project" value="UniProtKB-SubCell"/>
</dbReference>
<keyword evidence="8 12" id="KW-1133">Transmembrane helix</keyword>
<dbReference type="GO" id="GO:0005886">
    <property type="term" value="C:plasma membrane"/>
    <property type="evidence" value="ECO:0007669"/>
    <property type="project" value="UniProtKB-SubCell"/>
</dbReference>
<organism evidence="13 14">
    <name type="scientific">Peptoanaerobacter stomatis</name>
    <dbReference type="NCBI Taxonomy" id="796937"/>
    <lineage>
        <taxon>Bacteria</taxon>
        <taxon>Bacillati</taxon>
        <taxon>Bacillota</taxon>
        <taxon>Clostridia</taxon>
        <taxon>Peptostreptococcales</taxon>
        <taxon>Filifactoraceae</taxon>
        <taxon>Peptoanaerobacter</taxon>
    </lineage>
</organism>
<keyword evidence="10" id="KW-0975">Bacterial flagellum</keyword>
<dbReference type="PATRIC" id="fig|796937.3.peg.345"/>
<dbReference type="HOGENOM" id="CLU_042028_0_1_9"/>
<dbReference type="PRINTS" id="PR01302">
    <property type="entry name" value="TYPE3IMPPROT"/>
</dbReference>
<evidence type="ECO:0000256" key="10">
    <source>
        <dbReference type="ARBA" id="ARBA00023143"/>
    </source>
</evidence>
<evidence type="ECO:0000313" key="13">
    <source>
        <dbReference type="EMBL" id="EHL16606.1"/>
    </source>
</evidence>
<feature type="transmembrane region" description="Helical" evidence="12">
    <location>
        <begin position="102"/>
        <end position="121"/>
    </location>
</feature>
<dbReference type="PROSITE" id="PS01060">
    <property type="entry name" value="FLIP_1"/>
    <property type="match status" value="1"/>
</dbReference>
<dbReference type="PANTHER" id="PTHR30587:SF0">
    <property type="entry name" value="FLAGELLAR BIOSYNTHETIC PROTEIN FLIP"/>
    <property type="match status" value="1"/>
</dbReference>
<dbReference type="Pfam" id="PF00813">
    <property type="entry name" value="FliP"/>
    <property type="match status" value="1"/>
</dbReference>
<evidence type="ECO:0000256" key="11">
    <source>
        <dbReference type="ARBA" id="ARBA00023225"/>
    </source>
</evidence>
<feature type="transmembrane region" description="Helical" evidence="12">
    <location>
        <begin position="60"/>
        <end position="90"/>
    </location>
</feature>
<dbReference type="InterPro" id="IPR005838">
    <property type="entry name" value="T3SS_IM_P"/>
</dbReference>
<comment type="subcellular location">
    <subcellularLocation>
        <location evidence="12">Cell membrane</location>
        <topology evidence="12">Multi-pass membrane protein</topology>
    </subcellularLocation>
    <subcellularLocation>
        <location evidence="12">Bacterial flagellum basal body</location>
    </subcellularLocation>
</comment>
<keyword evidence="9 12" id="KW-0472">Membrane</keyword>
<keyword evidence="11 12" id="KW-1006">Bacterial flagellum protein export</keyword>
<dbReference type="EMBL" id="AFZE01000002">
    <property type="protein sequence ID" value="EHL16606.1"/>
    <property type="molecule type" value="Genomic_DNA"/>
</dbReference>
<name>G9WYA2_9FIRM</name>
<keyword evidence="4 12" id="KW-1003">Cell membrane</keyword>
<dbReference type="NCBIfam" id="NF009438">
    <property type="entry name" value="PRK12797.1"/>
    <property type="match status" value="1"/>
</dbReference>
<evidence type="ECO:0000256" key="9">
    <source>
        <dbReference type="ARBA" id="ARBA00023136"/>
    </source>
</evidence>